<sequence>MWSKSMKPLAYFVAAAIGSLYAADEGEQKQKKKNQLDDEVLVITATKVKTELMETPIAVTALSQSQLNRSGVSDARDIGNLVPNMDISFSPSDSGVQMTMRGVSSNNFTELGDPSVGFHVDGVYSPRPQGAMALMYDLERLEVLRGPQGTLYGRNATAGSVNLITKDPDFNEFTTDVLFELGNYNQRQLRTTVNIPLTNTFALRANYFVEQRDGYIDQFMDVRDRDNDGIPDVDQRRNYAVNDSDEYTNSDRYGMRITSLWDVTEKLTARFALERFQDNSAGGYVAPDCKQSPAACAYYGGDERTVWVNVPGELDMTIDSFRAKLSYFISDDVQLVYNAGWAYQERSQQWDADMGWFPTPGPDTGWGWSGYLYTPWGDDQYLATRWSDYKSISHELQLQGTYEDKVSWIVGYFNFTEDNAIHFDVESPFCCGAPTPGAGSFIQPERLLDSEALFSQATFHWSEDLHFTFGYRTTTDRKRDIGGVNWGAWGPWSYDANGNRGSFSGGAFGPDEGIDWGIVNDPGAIPTYTSDDLLPGMGTQDYANNLVIVGYNDTDHKWTKGTWRVGVDYDLDADNFLYSYVATGYKAGGFGDGVDIDGLGTIQFFGYKPEELINYEVGYKGVLLDDKLNFAVSAFVSDYDDKQVTTFRKVGEHAVTDQDISTLLTENAAQASISGLEVEFSWRLSEQDKLSGHFAYLDATYDEWTGYSDGWYCAEREAAGASLCGEQGEGDVSGNRLPYTPEFSWTLNYERVFELAGDGAITTWLSVHWEDDSHLTDRNFDELPAYSDVRDAWHNINASVRYDTGQDWYLEAYVYNATDELVKTWSNGGAQYPKWGWNSPRMLGIRYSNQF</sequence>
<dbReference type="GO" id="GO:0009279">
    <property type="term" value="C:cell outer membrane"/>
    <property type="evidence" value="ECO:0007669"/>
    <property type="project" value="UniProtKB-SubCell"/>
</dbReference>
<comment type="similarity">
    <text evidence="11 12">Belongs to the TonB-dependent receptor family.</text>
</comment>
<feature type="signal peptide" evidence="13">
    <location>
        <begin position="1"/>
        <end position="22"/>
    </location>
</feature>
<dbReference type="InterPro" id="IPR012910">
    <property type="entry name" value="Plug_dom"/>
</dbReference>
<gene>
    <name evidence="16" type="ORF">Q9312_17905</name>
</gene>
<dbReference type="InterPro" id="IPR036942">
    <property type="entry name" value="Beta-barrel_TonB_sf"/>
</dbReference>
<evidence type="ECO:0000256" key="12">
    <source>
        <dbReference type="RuleBase" id="RU003357"/>
    </source>
</evidence>
<dbReference type="Pfam" id="PF07715">
    <property type="entry name" value="Plug"/>
    <property type="match status" value="1"/>
</dbReference>
<evidence type="ECO:0000256" key="10">
    <source>
        <dbReference type="ARBA" id="ARBA00023237"/>
    </source>
</evidence>
<evidence type="ECO:0000313" key="17">
    <source>
        <dbReference type="Proteomes" id="UP001239782"/>
    </source>
</evidence>
<dbReference type="PROSITE" id="PS52016">
    <property type="entry name" value="TONB_DEPENDENT_REC_3"/>
    <property type="match status" value="1"/>
</dbReference>
<evidence type="ECO:0000256" key="9">
    <source>
        <dbReference type="ARBA" id="ARBA00023136"/>
    </source>
</evidence>
<keyword evidence="10 11" id="KW-0998">Cell outer membrane</keyword>
<dbReference type="InterPro" id="IPR000531">
    <property type="entry name" value="Beta-barrel_TonB"/>
</dbReference>
<keyword evidence="13" id="KW-0732">Signal</keyword>
<reference evidence="16 17" key="1">
    <citation type="submission" date="2023-08" db="EMBL/GenBank/DDBJ databases">
        <title>Pleionea litopenaei sp. nov., isolated from stomach of juvenile Litopenaeus vannamei.</title>
        <authorList>
            <person name="Rho A.M."/>
            <person name="Hwang C.Y."/>
        </authorList>
    </citation>
    <scope>NUCLEOTIDE SEQUENCE [LARGE SCALE GENOMIC DNA]</scope>
    <source>
        <strain evidence="16 17">HL-JVS1</strain>
    </source>
</reference>
<evidence type="ECO:0000259" key="15">
    <source>
        <dbReference type="Pfam" id="PF07715"/>
    </source>
</evidence>
<feature type="chain" id="PRO_5041438623" evidence="13">
    <location>
        <begin position="23"/>
        <end position="851"/>
    </location>
</feature>
<evidence type="ECO:0000256" key="7">
    <source>
        <dbReference type="ARBA" id="ARBA00023065"/>
    </source>
</evidence>
<keyword evidence="3 11" id="KW-1134">Transmembrane beta strand</keyword>
<dbReference type="PANTHER" id="PTHR32552:SF81">
    <property type="entry name" value="TONB-DEPENDENT OUTER MEMBRANE RECEPTOR"/>
    <property type="match status" value="1"/>
</dbReference>
<keyword evidence="9 11" id="KW-0472">Membrane</keyword>
<dbReference type="Pfam" id="PF00593">
    <property type="entry name" value="TonB_dep_Rec_b-barrel"/>
    <property type="match status" value="1"/>
</dbReference>
<evidence type="ECO:0000256" key="8">
    <source>
        <dbReference type="ARBA" id="ARBA00023077"/>
    </source>
</evidence>
<proteinExistence type="inferred from homology"/>
<dbReference type="PANTHER" id="PTHR32552">
    <property type="entry name" value="FERRICHROME IRON RECEPTOR-RELATED"/>
    <property type="match status" value="1"/>
</dbReference>
<dbReference type="EMBL" id="CP133548">
    <property type="protein sequence ID" value="WMS87085.1"/>
    <property type="molecule type" value="Genomic_DNA"/>
</dbReference>
<organism evidence="16 17">
    <name type="scientific">Pleionea litopenaei</name>
    <dbReference type="NCBI Taxonomy" id="3070815"/>
    <lineage>
        <taxon>Bacteria</taxon>
        <taxon>Pseudomonadati</taxon>
        <taxon>Pseudomonadota</taxon>
        <taxon>Gammaproteobacteria</taxon>
        <taxon>Oceanospirillales</taxon>
        <taxon>Pleioneaceae</taxon>
        <taxon>Pleionea</taxon>
    </lineage>
</organism>
<keyword evidence="16" id="KW-0675">Receptor</keyword>
<evidence type="ECO:0000313" key="16">
    <source>
        <dbReference type="EMBL" id="WMS87085.1"/>
    </source>
</evidence>
<evidence type="ECO:0000256" key="2">
    <source>
        <dbReference type="ARBA" id="ARBA00022448"/>
    </source>
</evidence>
<keyword evidence="8 12" id="KW-0798">TonB box</keyword>
<evidence type="ECO:0000256" key="1">
    <source>
        <dbReference type="ARBA" id="ARBA00004571"/>
    </source>
</evidence>
<dbReference type="GO" id="GO:0006826">
    <property type="term" value="P:iron ion transport"/>
    <property type="evidence" value="ECO:0007669"/>
    <property type="project" value="UniProtKB-KW"/>
</dbReference>
<evidence type="ECO:0000256" key="5">
    <source>
        <dbReference type="ARBA" id="ARBA00022692"/>
    </source>
</evidence>
<evidence type="ECO:0000256" key="11">
    <source>
        <dbReference type="PROSITE-ProRule" id="PRU01360"/>
    </source>
</evidence>
<feature type="domain" description="TonB-dependent receptor-like beta-barrel" evidence="14">
    <location>
        <begin position="330"/>
        <end position="816"/>
    </location>
</feature>
<evidence type="ECO:0000256" key="13">
    <source>
        <dbReference type="SAM" id="SignalP"/>
    </source>
</evidence>
<evidence type="ECO:0000256" key="6">
    <source>
        <dbReference type="ARBA" id="ARBA00023004"/>
    </source>
</evidence>
<name>A0AA51X7G3_9GAMM</name>
<keyword evidence="4" id="KW-0410">Iron transport</keyword>
<protein>
    <submittedName>
        <fullName evidence="16">TonB-dependent receptor</fullName>
    </submittedName>
</protein>
<keyword evidence="17" id="KW-1185">Reference proteome</keyword>
<dbReference type="RefSeq" id="WP_309202224.1">
    <property type="nucleotide sequence ID" value="NZ_CP133548.1"/>
</dbReference>
<dbReference type="InterPro" id="IPR039426">
    <property type="entry name" value="TonB-dep_rcpt-like"/>
</dbReference>
<evidence type="ECO:0000259" key="14">
    <source>
        <dbReference type="Pfam" id="PF00593"/>
    </source>
</evidence>
<keyword evidence="2 11" id="KW-0813">Transport</keyword>
<dbReference type="Gene3D" id="2.40.170.20">
    <property type="entry name" value="TonB-dependent receptor, beta-barrel domain"/>
    <property type="match status" value="1"/>
</dbReference>
<dbReference type="Proteomes" id="UP001239782">
    <property type="component" value="Chromosome"/>
</dbReference>
<feature type="domain" description="TonB-dependent receptor plug" evidence="15">
    <location>
        <begin position="52"/>
        <end position="159"/>
    </location>
</feature>
<dbReference type="KEGG" id="plei:Q9312_17905"/>
<comment type="subcellular location">
    <subcellularLocation>
        <location evidence="1 11">Cell outer membrane</location>
        <topology evidence="1 11">Multi-pass membrane protein</topology>
    </subcellularLocation>
</comment>
<dbReference type="SUPFAM" id="SSF56935">
    <property type="entry name" value="Porins"/>
    <property type="match status" value="1"/>
</dbReference>
<evidence type="ECO:0000256" key="4">
    <source>
        <dbReference type="ARBA" id="ARBA00022496"/>
    </source>
</evidence>
<evidence type="ECO:0000256" key="3">
    <source>
        <dbReference type="ARBA" id="ARBA00022452"/>
    </source>
</evidence>
<accession>A0AA51X7G3</accession>
<keyword evidence="6" id="KW-0408">Iron</keyword>
<keyword evidence="5 11" id="KW-0812">Transmembrane</keyword>
<keyword evidence="7" id="KW-0406">Ion transport</keyword>
<dbReference type="AlphaFoldDB" id="A0AA51X7G3"/>